<dbReference type="EMBL" id="JAQQWN010000005">
    <property type="protein sequence ID" value="KAK8085197.1"/>
    <property type="molecule type" value="Genomic_DNA"/>
</dbReference>
<sequence length="449" mass="50753">MKNNVDLFVSKHCDSPATKVLIRTQNGQNFSQLSNFLLATLANPLNIFCNFCMMNTFFRTFRNFHLDQSSTLVTRVLLGNGLCPTLSYPLGCWLKEGESGSYPPKSPAGLAGRFLTLYSFVQAPLCTTEYANLILVPPTSGNVAPMMDDMADDFWNPFTPGLNRETEFHATFAGNTSGQSNDHSSSHFIDSFDFINNNFFDEVFDPIIDDAQLPDVVSLPPLETPLVPPLYFGNQLSEPNPAPPLYSGQAAQQSQVLDVGITQGAVPKPRQKGPTASDWNRQKPKIRELYFEENHTLEKTRTVMSDDHSFDASINLYKQKFQEWGWQKNLPQSWTPKMVRLAEERRPKDTVFQLGPKKWTMQEVKRKREKSNNDIEFCAFSRGMVMNPTNQISRLTFPAIRPYHPHTHPDFSHVVSNIYWGSPSVVTKPSFAIQGHIKTMESKISPTSK</sequence>
<organism evidence="2 3">
    <name type="scientific">Apiospora hydei</name>
    <dbReference type="NCBI Taxonomy" id="1337664"/>
    <lineage>
        <taxon>Eukaryota</taxon>
        <taxon>Fungi</taxon>
        <taxon>Dikarya</taxon>
        <taxon>Ascomycota</taxon>
        <taxon>Pezizomycotina</taxon>
        <taxon>Sordariomycetes</taxon>
        <taxon>Xylariomycetidae</taxon>
        <taxon>Amphisphaeriales</taxon>
        <taxon>Apiosporaceae</taxon>
        <taxon>Apiospora</taxon>
    </lineage>
</organism>
<evidence type="ECO:0000259" key="1">
    <source>
        <dbReference type="Pfam" id="PF14420"/>
    </source>
</evidence>
<comment type="caution">
    <text evidence="2">The sequence shown here is derived from an EMBL/GenBank/DDBJ whole genome shotgun (WGS) entry which is preliminary data.</text>
</comment>
<dbReference type="RefSeq" id="XP_066669706.1">
    <property type="nucleotide sequence ID" value="XM_066810783.1"/>
</dbReference>
<accession>A0ABR1WNZ5</accession>
<dbReference type="Pfam" id="PF14420">
    <property type="entry name" value="Clr5"/>
    <property type="match status" value="1"/>
</dbReference>
<evidence type="ECO:0000313" key="2">
    <source>
        <dbReference type="EMBL" id="KAK8085197.1"/>
    </source>
</evidence>
<evidence type="ECO:0000313" key="3">
    <source>
        <dbReference type="Proteomes" id="UP001433268"/>
    </source>
</evidence>
<gene>
    <name evidence="2" type="ORF">PG997_006468</name>
</gene>
<name>A0ABR1WNZ5_9PEZI</name>
<proteinExistence type="predicted"/>
<feature type="domain" description="Clr5" evidence="1">
    <location>
        <begin position="276"/>
        <end position="328"/>
    </location>
</feature>
<dbReference type="GeneID" id="92043843"/>
<protein>
    <recommendedName>
        <fullName evidence="1">Clr5 domain-containing protein</fullName>
    </recommendedName>
</protein>
<reference evidence="2 3" key="1">
    <citation type="submission" date="2023-01" db="EMBL/GenBank/DDBJ databases">
        <title>Analysis of 21 Apiospora genomes using comparative genomics revels a genus with tremendous synthesis potential of carbohydrate active enzymes and secondary metabolites.</title>
        <authorList>
            <person name="Sorensen T."/>
        </authorList>
    </citation>
    <scope>NUCLEOTIDE SEQUENCE [LARGE SCALE GENOMIC DNA]</scope>
    <source>
        <strain evidence="2 3">CBS 114990</strain>
    </source>
</reference>
<dbReference type="InterPro" id="IPR025676">
    <property type="entry name" value="Clr5_dom"/>
</dbReference>
<dbReference type="PANTHER" id="PTHR38788">
    <property type="entry name" value="CLR5 DOMAIN-CONTAINING PROTEIN"/>
    <property type="match status" value="1"/>
</dbReference>
<dbReference type="PANTHER" id="PTHR38788:SF3">
    <property type="entry name" value="CLR5 DOMAIN-CONTAINING PROTEIN"/>
    <property type="match status" value="1"/>
</dbReference>
<dbReference type="Proteomes" id="UP001433268">
    <property type="component" value="Unassembled WGS sequence"/>
</dbReference>
<keyword evidence="3" id="KW-1185">Reference proteome</keyword>